<dbReference type="Proteomes" id="UP000323046">
    <property type="component" value="Chromosome"/>
</dbReference>
<keyword evidence="5" id="KW-1185">Reference proteome</keyword>
<accession>A0A5P2BGP8</accession>
<dbReference type="GO" id="GO:0016787">
    <property type="term" value="F:hydrolase activity"/>
    <property type="evidence" value="ECO:0007669"/>
    <property type="project" value="UniProtKB-KW"/>
</dbReference>
<dbReference type="GO" id="GO:0008610">
    <property type="term" value="P:lipid biosynthetic process"/>
    <property type="evidence" value="ECO:0007669"/>
    <property type="project" value="TreeGrafter"/>
</dbReference>
<evidence type="ECO:0000313" key="5">
    <source>
        <dbReference type="Proteomes" id="UP000323046"/>
    </source>
</evidence>
<protein>
    <submittedName>
        <fullName evidence="4">Thioesterase</fullName>
    </submittedName>
</protein>
<dbReference type="InterPro" id="IPR001031">
    <property type="entry name" value="Thioesterase"/>
</dbReference>
<reference evidence="4 5" key="1">
    <citation type="submission" date="2018-05" db="EMBL/GenBank/DDBJ databases">
        <title>Streptomyces venezuelae.</title>
        <authorList>
            <person name="Kim W."/>
            <person name="Lee N."/>
            <person name="Cho B.-K."/>
        </authorList>
    </citation>
    <scope>NUCLEOTIDE SEQUENCE [LARGE SCALE GENOMIC DNA]</scope>
    <source>
        <strain evidence="4 5">ATCC 14583</strain>
    </source>
</reference>
<evidence type="ECO:0000259" key="3">
    <source>
        <dbReference type="SMART" id="SM00824"/>
    </source>
</evidence>
<dbReference type="PANTHER" id="PTHR11487:SF0">
    <property type="entry name" value="S-ACYL FATTY ACID SYNTHASE THIOESTERASE, MEDIUM CHAIN"/>
    <property type="match status" value="1"/>
</dbReference>
<feature type="domain" description="Thioesterase TesA-like" evidence="3">
    <location>
        <begin position="24"/>
        <end position="214"/>
    </location>
</feature>
<comment type="similarity">
    <text evidence="1">Belongs to the thioesterase family.</text>
</comment>
<dbReference type="Pfam" id="PF00975">
    <property type="entry name" value="Thioesterase"/>
    <property type="match status" value="1"/>
</dbReference>
<dbReference type="InterPro" id="IPR020802">
    <property type="entry name" value="TesA-like"/>
</dbReference>
<evidence type="ECO:0000313" key="4">
    <source>
        <dbReference type="EMBL" id="QES29247.1"/>
    </source>
</evidence>
<dbReference type="PANTHER" id="PTHR11487">
    <property type="entry name" value="THIOESTERASE"/>
    <property type="match status" value="1"/>
</dbReference>
<dbReference type="InterPro" id="IPR029058">
    <property type="entry name" value="AB_hydrolase_fold"/>
</dbReference>
<evidence type="ECO:0000256" key="1">
    <source>
        <dbReference type="ARBA" id="ARBA00007169"/>
    </source>
</evidence>
<dbReference type="InterPro" id="IPR012223">
    <property type="entry name" value="TEII"/>
</dbReference>
<dbReference type="SMART" id="SM00824">
    <property type="entry name" value="PKS_TE"/>
    <property type="match status" value="1"/>
</dbReference>
<dbReference type="RefSeq" id="WP_150171803.1">
    <property type="nucleotide sequence ID" value="NZ_CP029193.1"/>
</dbReference>
<dbReference type="OrthoDB" id="8480037at2"/>
<dbReference type="AlphaFoldDB" id="A0A5P2BGP8"/>
<dbReference type="EMBL" id="CP029193">
    <property type="protein sequence ID" value="QES29247.1"/>
    <property type="molecule type" value="Genomic_DNA"/>
</dbReference>
<dbReference type="SUPFAM" id="SSF53474">
    <property type="entry name" value="alpha/beta-Hydrolases"/>
    <property type="match status" value="1"/>
</dbReference>
<keyword evidence="2" id="KW-0378">Hydrolase</keyword>
<proteinExistence type="inferred from homology"/>
<gene>
    <name evidence="4" type="ORF">DEJ47_24950</name>
</gene>
<evidence type="ECO:0000256" key="2">
    <source>
        <dbReference type="ARBA" id="ARBA00022801"/>
    </source>
</evidence>
<dbReference type="Gene3D" id="3.40.50.1820">
    <property type="entry name" value="alpha/beta hydrolase"/>
    <property type="match status" value="1"/>
</dbReference>
<organism evidence="4 5">
    <name type="scientific">Streptomyces venezuelae</name>
    <dbReference type="NCBI Taxonomy" id="54571"/>
    <lineage>
        <taxon>Bacteria</taxon>
        <taxon>Bacillati</taxon>
        <taxon>Actinomycetota</taxon>
        <taxon>Actinomycetes</taxon>
        <taxon>Kitasatosporales</taxon>
        <taxon>Streptomycetaceae</taxon>
        <taxon>Streptomyces</taxon>
    </lineage>
</organism>
<sequence>MNADPMAGRWLSGTRKPQARARVIAFPHAGGTCGAYRQWQAWADPGLDVRAVRYPGRAGRFTEPPYTRCEPLARDIAACLQMVADLPLVLFGHSMGALVAFEVAVELERTYGIRPARLIVSGAPAPHLPSVTPGMRSDASDAELVAAMRAMGGSSEDVLADPDLVGLLLPAMRADLAIGEAYRPRTRTRIAAPLTAMSGTDDGDATADAMQEWQAYTEGTFRRRSFSGAHFYLHDEQARQVFDCVREQACERPRSERIQ</sequence>
<name>A0A5P2BGP8_STRVZ</name>